<accession>A0A193GBZ4</accession>
<protein>
    <submittedName>
        <fullName evidence="2">Uncharacterized protein</fullName>
    </submittedName>
</protein>
<sequence>MHTYMPSVHPKPHHAQTRKEPRMAIVVPIDRNAQIVARLADGCTIAHVGQQFGLSAPDVRRIFIAEVHKGNKRAAHADAANSPFTDKAGVRIKELLNRHAMVLPTAVRVAALRAAEVYPTLYAILGIEKGA</sequence>
<dbReference type="STRING" id="463014.BAU07_06415"/>
<evidence type="ECO:0000313" key="3">
    <source>
        <dbReference type="Proteomes" id="UP000091926"/>
    </source>
</evidence>
<dbReference type="EMBL" id="CP016172">
    <property type="protein sequence ID" value="ANN76794.1"/>
    <property type="molecule type" value="Genomic_DNA"/>
</dbReference>
<name>A0A193GBZ4_9BORD</name>
<dbReference type="Proteomes" id="UP000091926">
    <property type="component" value="Chromosome"/>
</dbReference>
<evidence type="ECO:0000256" key="1">
    <source>
        <dbReference type="SAM" id="MobiDB-lite"/>
    </source>
</evidence>
<gene>
    <name evidence="2" type="ORF">BAU07_06415</name>
</gene>
<keyword evidence="3" id="KW-1185">Reference proteome</keyword>
<dbReference type="KEGG" id="bfz:BAU07_06415"/>
<reference evidence="2 3" key="1">
    <citation type="submission" date="2016-06" db="EMBL/GenBank/DDBJ databases">
        <title>Complete genome sequences of Bordetella bronchialis and Bordetella flabilis.</title>
        <authorList>
            <person name="LiPuma J.J."/>
            <person name="Spilker T."/>
        </authorList>
    </citation>
    <scope>NUCLEOTIDE SEQUENCE [LARGE SCALE GENOMIC DNA]</scope>
    <source>
        <strain evidence="2 3">AU10664</strain>
    </source>
</reference>
<evidence type="ECO:0000313" key="2">
    <source>
        <dbReference type="EMBL" id="ANN76794.1"/>
    </source>
</evidence>
<feature type="region of interest" description="Disordered" evidence="1">
    <location>
        <begin position="1"/>
        <end position="20"/>
    </location>
</feature>
<proteinExistence type="predicted"/>
<dbReference type="AlphaFoldDB" id="A0A193GBZ4"/>
<organism evidence="2 3">
    <name type="scientific">Bordetella flabilis</name>
    <dbReference type="NCBI Taxonomy" id="463014"/>
    <lineage>
        <taxon>Bacteria</taxon>
        <taxon>Pseudomonadati</taxon>
        <taxon>Pseudomonadota</taxon>
        <taxon>Betaproteobacteria</taxon>
        <taxon>Burkholderiales</taxon>
        <taxon>Alcaligenaceae</taxon>
        <taxon>Bordetella</taxon>
    </lineage>
</organism>